<keyword evidence="3 7" id="KW-0547">Nucleotide-binding</keyword>
<sequence>MVITVTLNPAMDKTLCIDNFSLGKVNRSSKVRHDIGGKGINVSKVLRNFDVDSICTGFLGGLWESYFLEELKNRNIKTDFVSIKGATRTNTKIVDHLNRIYTDINEAGPEVSKEELDSFIGTFKELCKAGDIVVLSGGVGPGVPKDIYGTLIKIAKEKGAITILDAEGPLLEEGIAQKPNVIKPNIHELEKLMGERYKSEYEVIKAGRILVKQGIEKVLISLGDKGALLVTKDAVYSCQGLKVPVKSTVGAGDSMVAALVYSIIKEFHQGDTLKFANACGAASVSIEGTEACTLEQVNSLLELIEVHIKEVNGLIDR</sequence>
<dbReference type="PANTHER" id="PTHR46566:SF1">
    <property type="entry name" value="1-PHOSPHOFRUCTOKINASE"/>
    <property type="match status" value="1"/>
</dbReference>
<comment type="pathway">
    <text evidence="7">Carbohydrate metabolism; D-tagatose 6-phosphate degradation; D-glyceraldehyde 3-phosphate and glycerone phosphate from D-tagatose 6-phosphate: step 1/2.</text>
</comment>
<keyword evidence="2 7" id="KW-0808">Transferase</keyword>
<name>A0ABQ5N3J0_9CLOT</name>
<evidence type="ECO:0000256" key="7">
    <source>
        <dbReference type="PIRNR" id="PIRNR000535"/>
    </source>
</evidence>
<dbReference type="EMBL" id="BRXR01000001">
    <property type="protein sequence ID" value="GLC29761.1"/>
    <property type="molecule type" value="Genomic_DNA"/>
</dbReference>
<dbReference type="InterPro" id="IPR011611">
    <property type="entry name" value="PfkB_dom"/>
</dbReference>
<evidence type="ECO:0000256" key="1">
    <source>
        <dbReference type="ARBA" id="ARBA00005380"/>
    </source>
</evidence>
<reference evidence="10 11" key="1">
    <citation type="journal article" date="2024" name="Int. J. Syst. Evol. Microbiol.">
        <title>Clostridium omnivorum sp. nov., isolated from anoxic soil under the treatment of reductive soil disinfestation.</title>
        <authorList>
            <person name="Ueki A."/>
            <person name="Tonouchi A."/>
            <person name="Kaku N."/>
            <person name="Honma S."/>
            <person name="Ueki K."/>
        </authorList>
    </citation>
    <scope>NUCLEOTIDE SEQUENCE [LARGE SCALE GENOMIC DNA]</scope>
    <source>
        <strain evidence="10 11">E14</strain>
    </source>
</reference>
<keyword evidence="5 7" id="KW-0067">ATP-binding</keyword>
<dbReference type="EC" id="2.7.1.144" evidence="7"/>
<evidence type="ECO:0000256" key="8">
    <source>
        <dbReference type="RuleBase" id="RU369061"/>
    </source>
</evidence>
<dbReference type="NCBIfam" id="TIGR03828">
    <property type="entry name" value="pfkB"/>
    <property type="match status" value="1"/>
</dbReference>
<gene>
    <name evidence="10" type="primary">fruB_1</name>
    <name evidence="10" type="ORF">bsdE14_11710</name>
</gene>
<dbReference type="InterPro" id="IPR029056">
    <property type="entry name" value="Ribokinase-like"/>
</dbReference>
<dbReference type="InterPro" id="IPR022463">
    <property type="entry name" value="1-PFruKinase"/>
</dbReference>
<comment type="catalytic activity">
    <reaction evidence="6 8">
        <text>beta-D-fructose 1-phosphate + ATP = beta-D-fructose 1,6-bisphosphate + ADP + H(+)</text>
        <dbReference type="Rhea" id="RHEA:14213"/>
        <dbReference type="ChEBI" id="CHEBI:15378"/>
        <dbReference type="ChEBI" id="CHEBI:30616"/>
        <dbReference type="ChEBI" id="CHEBI:32966"/>
        <dbReference type="ChEBI" id="CHEBI:138881"/>
        <dbReference type="ChEBI" id="CHEBI:456216"/>
        <dbReference type="EC" id="2.7.1.56"/>
    </reaction>
</comment>
<evidence type="ECO:0000259" key="9">
    <source>
        <dbReference type="Pfam" id="PF00294"/>
    </source>
</evidence>
<feature type="domain" description="Carbohydrate kinase PfkB" evidence="9">
    <location>
        <begin position="22"/>
        <end position="292"/>
    </location>
</feature>
<keyword evidence="4 8" id="KW-0418">Kinase</keyword>
<dbReference type="PIRSF" id="PIRSF000535">
    <property type="entry name" value="1PFK/6PFK/LacC"/>
    <property type="match status" value="1"/>
</dbReference>
<organism evidence="10 11">
    <name type="scientific">Clostridium omnivorum</name>
    <dbReference type="NCBI Taxonomy" id="1604902"/>
    <lineage>
        <taxon>Bacteria</taxon>
        <taxon>Bacillati</taxon>
        <taxon>Bacillota</taxon>
        <taxon>Clostridia</taxon>
        <taxon>Eubacteriales</taxon>
        <taxon>Clostridiaceae</taxon>
        <taxon>Clostridium</taxon>
    </lineage>
</organism>
<dbReference type="CDD" id="cd01164">
    <property type="entry name" value="FruK_PfkB_like"/>
    <property type="match status" value="1"/>
</dbReference>
<keyword evidence="7" id="KW-0423">Lactose metabolism</keyword>
<evidence type="ECO:0000256" key="6">
    <source>
        <dbReference type="ARBA" id="ARBA00047745"/>
    </source>
</evidence>
<proteinExistence type="inferred from homology"/>
<comment type="similarity">
    <text evidence="7">Belongs to the carbohydrate kinase PfkB family. LacC subfamily.</text>
</comment>
<evidence type="ECO:0000256" key="3">
    <source>
        <dbReference type="ARBA" id="ARBA00022741"/>
    </source>
</evidence>
<dbReference type="InterPro" id="IPR002173">
    <property type="entry name" value="Carboh/pur_kinase_PfkB_CS"/>
</dbReference>
<comment type="function">
    <text evidence="8">Catalyzes the ATP-dependent phosphorylation of fructose-l-phosphate to fructose-l,6-bisphosphate.</text>
</comment>
<dbReference type="PANTHER" id="PTHR46566">
    <property type="entry name" value="1-PHOSPHOFRUCTOKINASE-RELATED"/>
    <property type="match status" value="1"/>
</dbReference>
<evidence type="ECO:0000256" key="5">
    <source>
        <dbReference type="ARBA" id="ARBA00022840"/>
    </source>
</evidence>
<comment type="catalytic activity">
    <reaction evidence="7">
        <text>D-tagatofuranose 6-phosphate + ATP = D-tagatofuranose 1,6-bisphosphate + ADP + H(+)</text>
        <dbReference type="Rhea" id="RHEA:12420"/>
        <dbReference type="ChEBI" id="CHEBI:15378"/>
        <dbReference type="ChEBI" id="CHEBI:30616"/>
        <dbReference type="ChEBI" id="CHEBI:58694"/>
        <dbReference type="ChEBI" id="CHEBI:58695"/>
        <dbReference type="ChEBI" id="CHEBI:456216"/>
        <dbReference type="EC" id="2.7.1.144"/>
    </reaction>
</comment>
<keyword evidence="11" id="KW-1185">Reference proteome</keyword>
<protein>
    <recommendedName>
        <fullName evidence="7">Tagatose-6-phosphate kinase</fullName>
        <ecNumber evidence="7">2.7.1.144</ecNumber>
    </recommendedName>
</protein>
<evidence type="ECO:0000313" key="10">
    <source>
        <dbReference type="EMBL" id="GLC29761.1"/>
    </source>
</evidence>
<evidence type="ECO:0000256" key="2">
    <source>
        <dbReference type="ARBA" id="ARBA00022679"/>
    </source>
</evidence>
<dbReference type="InterPro" id="IPR017583">
    <property type="entry name" value="Tagatose/fructose_Pkinase"/>
</dbReference>
<dbReference type="PROSITE" id="PS00584">
    <property type="entry name" value="PFKB_KINASES_2"/>
    <property type="match status" value="1"/>
</dbReference>
<accession>A0ABQ5N3J0</accession>
<evidence type="ECO:0000256" key="4">
    <source>
        <dbReference type="ARBA" id="ARBA00022777"/>
    </source>
</evidence>
<evidence type="ECO:0000313" key="11">
    <source>
        <dbReference type="Proteomes" id="UP001208567"/>
    </source>
</evidence>
<dbReference type="Gene3D" id="3.40.1190.20">
    <property type="match status" value="1"/>
</dbReference>
<dbReference type="SUPFAM" id="SSF53613">
    <property type="entry name" value="Ribokinase-like"/>
    <property type="match status" value="1"/>
</dbReference>
<comment type="similarity">
    <text evidence="1">Belongs to the carbohydrate kinase pfkB family.</text>
</comment>
<dbReference type="RefSeq" id="WP_264849043.1">
    <property type="nucleotide sequence ID" value="NZ_BRXR01000001.1"/>
</dbReference>
<dbReference type="Pfam" id="PF00294">
    <property type="entry name" value="PfkB"/>
    <property type="match status" value="1"/>
</dbReference>
<dbReference type="NCBIfam" id="TIGR03168">
    <property type="entry name" value="1-PFK"/>
    <property type="match status" value="1"/>
</dbReference>
<comment type="caution">
    <text evidence="10">The sequence shown here is derived from an EMBL/GenBank/DDBJ whole genome shotgun (WGS) entry which is preliminary data.</text>
</comment>
<dbReference type="GO" id="GO:0016301">
    <property type="term" value="F:kinase activity"/>
    <property type="evidence" value="ECO:0007669"/>
    <property type="project" value="UniProtKB-KW"/>
</dbReference>
<dbReference type="Proteomes" id="UP001208567">
    <property type="component" value="Unassembled WGS sequence"/>
</dbReference>